<evidence type="ECO:0000256" key="3">
    <source>
        <dbReference type="SAM" id="SignalP"/>
    </source>
</evidence>
<name>A0ABR4N4F9_9FUNG</name>
<dbReference type="PANTHER" id="PTHR46662:SF104">
    <property type="entry name" value="GPI-ANCHORED ADHESIN-LIKE PROTEIN PGA55-RELATED"/>
    <property type="match status" value="1"/>
</dbReference>
<comment type="caution">
    <text evidence="4">The sequence shown here is derived from an EMBL/GenBank/DDBJ whole genome shotgun (WGS) entry which is preliminary data.</text>
</comment>
<keyword evidence="2" id="KW-0472">Membrane</keyword>
<feature type="compositionally biased region" description="Low complexity" evidence="1">
    <location>
        <begin position="60"/>
        <end position="85"/>
    </location>
</feature>
<feature type="compositionally biased region" description="Low complexity" evidence="1">
    <location>
        <begin position="312"/>
        <end position="334"/>
    </location>
</feature>
<keyword evidence="2" id="KW-0812">Transmembrane</keyword>
<sequence length="646" mass="67540">MHHLPPRLRFAGAAPAPAGPRILAAALAALAISALPLAAAQSPSQVSASAAATATATGPVLGTTTQSGPSASPVSPASGSASPLPTASPPNITWSRGAGCSLLEAALASWDTPVPWPAGSCCSNVVPANGTLLAVEALGDTVFCDVTGIIFKIDFGKTRLLGALPVNATTIPPQLGLLKSLRTVLIKNRNLTGEIPTAFANLTNLEHLDLSGNRLSGTLAPLAPMPSLQKLLAAGNTFNGSIAPLRKKFFVELDLSTSVNLTGKVQDIDFFSKSKCNWPPSTDRSVCLDDAEKSCGTLVTCTEQASRIAQRSASLSATATSSTQSTSQPSPTSSEGDRQAISTKTVIAISTAAGIIVVLCTVMSAAMFFARRMRTPSLPMRHSDPFRSPPPPAKHLPSTAPHAGHPQNPRANNVFPGLPRWSWSSADSSHYSVNGIYEEARVRYESMHRTTQAQIASRSSQMVQTQVAPYPAAIPTMAASSPPRAKIRTGSPRPQLRIITNFTAPSPLRAQIVPAQPLMAQPPMTQPPMAQPPMTQPPMAQQPMAQPPFVQHSSAGNPDRQAAPERFSKPPLQTTLPSVGEETAQLVAADAAQAERTVPTARRVERGVSFVSVMSFSTFSQTTSNLDASVASLSAAESRHSDSGAQ</sequence>
<accession>A0ABR4N4F9</accession>
<feature type="region of interest" description="Disordered" evidence="1">
    <location>
        <begin position="60"/>
        <end position="88"/>
    </location>
</feature>
<feature type="compositionally biased region" description="Low complexity" evidence="1">
    <location>
        <begin position="537"/>
        <end position="548"/>
    </location>
</feature>
<dbReference type="Proteomes" id="UP001527925">
    <property type="component" value="Unassembled WGS sequence"/>
</dbReference>
<dbReference type="PROSITE" id="PS51450">
    <property type="entry name" value="LRR"/>
    <property type="match status" value="1"/>
</dbReference>
<evidence type="ECO:0000313" key="4">
    <source>
        <dbReference type="EMBL" id="KAL2914417.1"/>
    </source>
</evidence>
<evidence type="ECO:0000313" key="5">
    <source>
        <dbReference type="Proteomes" id="UP001527925"/>
    </source>
</evidence>
<feature type="transmembrane region" description="Helical" evidence="2">
    <location>
        <begin position="346"/>
        <end position="370"/>
    </location>
</feature>
<feature type="region of interest" description="Disordered" evidence="1">
    <location>
        <begin position="377"/>
        <end position="413"/>
    </location>
</feature>
<dbReference type="InterPro" id="IPR001611">
    <property type="entry name" value="Leu-rich_rpt"/>
</dbReference>
<protein>
    <recommendedName>
        <fullName evidence="6">L domain-like protein</fullName>
    </recommendedName>
</protein>
<feature type="signal peptide" evidence="3">
    <location>
        <begin position="1"/>
        <end position="40"/>
    </location>
</feature>
<reference evidence="4 5" key="1">
    <citation type="submission" date="2023-09" db="EMBL/GenBank/DDBJ databases">
        <title>Pangenome analysis of Batrachochytrium dendrobatidis and related Chytrids.</title>
        <authorList>
            <person name="Yacoub M.N."/>
            <person name="Stajich J.E."/>
            <person name="James T.Y."/>
        </authorList>
    </citation>
    <scope>NUCLEOTIDE SEQUENCE [LARGE SCALE GENOMIC DNA]</scope>
    <source>
        <strain evidence="4 5">JEL0888</strain>
    </source>
</reference>
<feature type="chain" id="PRO_5045046482" description="L domain-like protein" evidence="3">
    <location>
        <begin position="41"/>
        <end position="646"/>
    </location>
</feature>
<keyword evidence="5" id="KW-1185">Reference proteome</keyword>
<keyword evidence="2" id="KW-1133">Transmembrane helix</keyword>
<proteinExistence type="predicted"/>
<evidence type="ECO:0000256" key="1">
    <source>
        <dbReference type="SAM" id="MobiDB-lite"/>
    </source>
</evidence>
<feature type="compositionally biased region" description="Pro residues" evidence="1">
    <location>
        <begin position="524"/>
        <end position="536"/>
    </location>
</feature>
<gene>
    <name evidence="4" type="ORF">HK105_205984</name>
</gene>
<organism evidence="4 5">
    <name type="scientific">Polyrhizophydium stewartii</name>
    <dbReference type="NCBI Taxonomy" id="2732419"/>
    <lineage>
        <taxon>Eukaryota</taxon>
        <taxon>Fungi</taxon>
        <taxon>Fungi incertae sedis</taxon>
        <taxon>Chytridiomycota</taxon>
        <taxon>Chytridiomycota incertae sedis</taxon>
        <taxon>Chytridiomycetes</taxon>
        <taxon>Rhizophydiales</taxon>
        <taxon>Rhizophydiales incertae sedis</taxon>
        <taxon>Polyrhizophydium</taxon>
    </lineage>
</organism>
<dbReference type="Gene3D" id="3.80.10.10">
    <property type="entry name" value="Ribonuclease Inhibitor"/>
    <property type="match status" value="1"/>
</dbReference>
<dbReference type="EMBL" id="JADGIZ020000033">
    <property type="protein sequence ID" value="KAL2914417.1"/>
    <property type="molecule type" value="Genomic_DNA"/>
</dbReference>
<feature type="region of interest" description="Disordered" evidence="1">
    <location>
        <begin position="519"/>
        <end position="576"/>
    </location>
</feature>
<keyword evidence="3" id="KW-0732">Signal</keyword>
<evidence type="ECO:0008006" key="6">
    <source>
        <dbReference type="Google" id="ProtNLM"/>
    </source>
</evidence>
<dbReference type="SUPFAM" id="SSF52058">
    <property type="entry name" value="L domain-like"/>
    <property type="match status" value="1"/>
</dbReference>
<dbReference type="Pfam" id="PF13855">
    <property type="entry name" value="LRR_8"/>
    <property type="match status" value="1"/>
</dbReference>
<evidence type="ECO:0000256" key="2">
    <source>
        <dbReference type="SAM" id="Phobius"/>
    </source>
</evidence>
<dbReference type="PANTHER" id="PTHR46662">
    <property type="entry name" value="DI-GLUCOSE BINDING PROTEIN WITH LEUCINE-RICH REPEAT DOMAIN-CONTAINING PROTEIN"/>
    <property type="match status" value="1"/>
</dbReference>
<feature type="region of interest" description="Disordered" evidence="1">
    <location>
        <begin position="312"/>
        <end position="339"/>
    </location>
</feature>
<dbReference type="InterPro" id="IPR032675">
    <property type="entry name" value="LRR_dom_sf"/>
</dbReference>